<dbReference type="GO" id="GO:0004623">
    <property type="term" value="F:phospholipase A2 activity"/>
    <property type="evidence" value="ECO:0007669"/>
    <property type="project" value="TreeGrafter"/>
</dbReference>
<reference evidence="6" key="3">
    <citation type="submission" date="2025-09" db="UniProtKB">
        <authorList>
            <consortium name="Ensembl"/>
        </authorList>
    </citation>
    <scope>IDENTIFICATION</scope>
</reference>
<sequence length="167" mass="19498">KGWNDWFNLLTINSQLEPEPGDLIEIFCVGYQHWAVYVGDRDTVHLVNPPDIFQVWICRGQKKEKLIDVVGNNKWQINNILDTEYKSRPAQRIVKNALLFVAKDVNYTMSSWNCEHFASEQRYGKATSSQYGLFTKWANWAQALGPKRSGEHHPQYTGYMKVHCFWS</sequence>
<dbReference type="InParanoid" id="A0A4W6EZT7"/>
<dbReference type="Proteomes" id="UP000314980">
    <property type="component" value="Unassembled WGS sequence"/>
</dbReference>
<reference evidence="7" key="1">
    <citation type="submission" date="2015-09" db="EMBL/GenBank/DDBJ databases">
        <authorList>
            <person name="Sai Rama Sridatta P."/>
        </authorList>
    </citation>
    <scope>NUCLEOTIDE SEQUENCE [LARGE SCALE GENOMIC DNA]</scope>
</reference>
<dbReference type="InterPro" id="IPR051496">
    <property type="entry name" value="H-rev107_PLA/AT"/>
</dbReference>
<protein>
    <recommendedName>
        <fullName evidence="5">LRAT domain-containing protein</fullName>
    </recommendedName>
</protein>
<dbReference type="GO" id="GO:0016410">
    <property type="term" value="F:N-acyltransferase activity"/>
    <property type="evidence" value="ECO:0007669"/>
    <property type="project" value="TreeGrafter"/>
</dbReference>
<proteinExistence type="inferred from homology"/>
<dbReference type="GO" id="GO:0070292">
    <property type="term" value="P:N-acylphosphatidylethanolamine metabolic process"/>
    <property type="evidence" value="ECO:0007669"/>
    <property type="project" value="TreeGrafter"/>
</dbReference>
<feature type="domain" description="LRAT" evidence="5">
    <location>
        <begin position="23"/>
        <end position="130"/>
    </location>
</feature>
<keyword evidence="7" id="KW-1185">Reference proteome</keyword>
<accession>A0A4W6EZT7</accession>
<dbReference type="PROSITE" id="PS51934">
    <property type="entry name" value="LRAT"/>
    <property type="match status" value="1"/>
</dbReference>
<dbReference type="AlphaFoldDB" id="A0A4W6EZT7"/>
<dbReference type="Ensembl" id="ENSLCAT00010045019.1">
    <property type="protein sequence ID" value="ENSLCAP00010043928.1"/>
    <property type="gene ID" value="ENSLCAG00010020451.1"/>
</dbReference>
<dbReference type="GO" id="GO:0008970">
    <property type="term" value="F:phospholipase A1 activity"/>
    <property type="evidence" value="ECO:0007669"/>
    <property type="project" value="TreeGrafter"/>
</dbReference>
<reference evidence="6" key="2">
    <citation type="submission" date="2025-08" db="UniProtKB">
        <authorList>
            <consortium name="Ensembl"/>
        </authorList>
    </citation>
    <scope>IDENTIFICATION</scope>
</reference>
<dbReference type="PANTHER" id="PTHR13943">
    <property type="entry name" value="HRAS-LIKE SUPPRESSOR - RELATED"/>
    <property type="match status" value="1"/>
</dbReference>
<dbReference type="GO" id="GO:0005737">
    <property type="term" value="C:cytoplasm"/>
    <property type="evidence" value="ECO:0007669"/>
    <property type="project" value="TreeGrafter"/>
</dbReference>
<evidence type="ECO:0000313" key="7">
    <source>
        <dbReference type="Proteomes" id="UP000314980"/>
    </source>
</evidence>
<name>A0A4W6EZT7_LATCA</name>
<evidence type="ECO:0000313" key="6">
    <source>
        <dbReference type="Ensembl" id="ENSLCAP00010043928.1"/>
    </source>
</evidence>
<comment type="similarity">
    <text evidence="1">Belongs to the H-rev107 family.</text>
</comment>
<evidence type="ECO:0000256" key="3">
    <source>
        <dbReference type="ARBA" id="ARBA00022801"/>
    </source>
</evidence>
<organism evidence="6 7">
    <name type="scientific">Lates calcarifer</name>
    <name type="common">Barramundi</name>
    <name type="synonym">Holocentrus calcarifer</name>
    <dbReference type="NCBI Taxonomy" id="8187"/>
    <lineage>
        <taxon>Eukaryota</taxon>
        <taxon>Metazoa</taxon>
        <taxon>Chordata</taxon>
        <taxon>Craniata</taxon>
        <taxon>Vertebrata</taxon>
        <taxon>Euteleostomi</taxon>
        <taxon>Actinopterygii</taxon>
        <taxon>Neopterygii</taxon>
        <taxon>Teleostei</taxon>
        <taxon>Neoteleostei</taxon>
        <taxon>Acanthomorphata</taxon>
        <taxon>Carangaria</taxon>
        <taxon>Carangaria incertae sedis</taxon>
        <taxon>Centropomidae</taxon>
        <taxon>Lates</taxon>
    </lineage>
</organism>
<dbReference type="PANTHER" id="PTHR13943:SF31">
    <property type="entry name" value="PHOSPHOLIPASE A AND ACYLTRANSFERASE 3"/>
    <property type="match status" value="1"/>
</dbReference>
<dbReference type="InterPro" id="IPR007053">
    <property type="entry name" value="LRAT_dom"/>
</dbReference>
<keyword evidence="2" id="KW-0808">Transferase</keyword>
<dbReference type="GeneTree" id="ENSGT00940000162660"/>
<evidence type="ECO:0000256" key="2">
    <source>
        <dbReference type="ARBA" id="ARBA00022679"/>
    </source>
</evidence>
<evidence type="ECO:0000259" key="5">
    <source>
        <dbReference type="PROSITE" id="PS51934"/>
    </source>
</evidence>
<evidence type="ECO:0000256" key="1">
    <source>
        <dbReference type="ARBA" id="ARBA00007824"/>
    </source>
</evidence>
<keyword evidence="3" id="KW-0378">Hydrolase</keyword>
<keyword evidence="4" id="KW-0443">Lipid metabolism</keyword>
<dbReference type="Pfam" id="PF04970">
    <property type="entry name" value="LRAT"/>
    <property type="match status" value="1"/>
</dbReference>
<evidence type="ECO:0000256" key="4">
    <source>
        <dbReference type="ARBA" id="ARBA00023098"/>
    </source>
</evidence>
<dbReference type="Gene3D" id="3.90.1720.10">
    <property type="entry name" value="endopeptidase domain like (from Nostoc punctiforme)"/>
    <property type="match status" value="1"/>
</dbReference>
<dbReference type="STRING" id="8187.ENSLCAP00010043928"/>